<dbReference type="GO" id="GO:0008168">
    <property type="term" value="F:methyltransferase activity"/>
    <property type="evidence" value="ECO:0007669"/>
    <property type="project" value="UniProtKB-KW"/>
</dbReference>
<dbReference type="PANTHER" id="PTHR12843:SF5">
    <property type="entry name" value="EEF1A LYSINE METHYLTRANSFERASE 2"/>
    <property type="match status" value="1"/>
</dbReference>
<dbReference type="AlphaFoldDB" id="A0A1L7I8Z0"/>
<dbReference type="InterPro" id="IPR041698">
    <property type="entry name" value="Methyltransf_25"/>
</dbReference>
<keyword evidence="1" id="KW-0808">Transferase</keyword>
<organism evidence="1 2">
    <name type="scientific">Christiangramia flava JLT2011</name>
    <dbReference type="NCBI Taxonomy" id="1229726"/>
    <lineage>
        <taxon>Bacteria</taxon>
        <taxon>Pseudomonadati</taxon>
        <taxon>Bacteroidota</taxon>
        <taxon>Flavobacteriia</taxon>
        <taxon>Flavobacteriales</taxon>
        <taxon>Flavobacteriaceae</taxon>
        <taxon>Christiangramia</taxon>
    </lineage>
</organism>
<evidence type="ECO:0000313" key="1">
    <source>
        <dbReference type="EMBL" id="APU69575.1"/>
    </source>
</evidence>
<dbReference type="InterPro" id="IPR029063">
    <property type="entry name" value="SAM-dependent_MTases_sf"/>
</dbReference>
<sequence>MKGDKNYWEGIYESKNFEETSWYQSEPEFSLNIIESLGLPHEAAIIDIGGGDSILAEALLERDYENLSVLDIAANVIDRAKTRLGANASKIDWIVSDVTKFEASTKYDLWHDRVTFHFLTAEEAVQDYLKILQKAVKSGGYVFLATFSENGPEKCSGLPIKQYSSEEMTRLLAPHFEALSVRNIDHVTPWGAKQNLTVGLFQKK</sequence>
<dbReference type="KEGG" id="gfl:GRFL_2851"/>
<keyword evidence="1" id="KW-0489">Methyltransferase</keyword>
<keyword evidence="2" id="KW-1185">Reference proteome</keyword>
<dbReference type="OrthoDB" id="9788660at2"/>
<evidence type="ECO:0000313" key="2">
    <source>
        <dbReference type="Proteomes" id="UP000186230"/>
    </source>
</evidence>
<dbReference type="PANTHER" id="PTHR12843">
    <property type="entry name" value="PROTEIN-LYSINE N-METHYLTRANSFERASE METTL10"/>
    <property type="match status" value="1"/>
</dbReference>
<accession>A0A1L7I8Z0</accession>
<dbReference type="GO" id="GO:0032259">
    <property type="term" value="P:methylation"/>
    <property type="evidence" value="ECO:0007669"/>
    <property type="project" value="UniProtKB-KW"/>
</dbReference>
<dbReference type="RefSeq" id="WP_083646151.1">
    <property type="nucleotide sequence ID" value="NZ_AMRU01000005.1"/>
</dbReference>
<dbReference type="STRING" id="1229726.GRFL_2851"/>
<dbReference type="EMBL" id="CP016359">
    <property type="protein sequence ID" value="APU69575.1"/>
    <property type="molecule type" value="Genomic_DNA"/>
</dbReference>
<protein>
    <submittedName>
        <fullName evidence="1">SAM-dependent methyltransferases</fullName>
    </submittedName>
</protein>
<dbReference type="Proteomes" id="UP000186230">
    <property type="component" value="Chromosome"/>
</dbReference>
<gene>
    <name evidence="1" type="ORF">GRFL_2851</name>
</gene>
<dbReference type="CDD" id="cd02440">
    <property type="entry name" value="AdoMet_MTases"/>
    <property type="match status" value="1"/>
</dbReference>
<reference evidence="1 2" key="1">
    <citation type="submission" date="2016-07" db="EMBL/GenBank/DDBJ databases">
        <title>Multi-omics approach to identify versatile polysaccharide utilization systems of a marine flavobacterium Gramella flava.</title>
        <authorList>
            <person name="Tang K."/>
        </authorList>
    </citation>
    <scope>NUCLEOTIDE SEQUENCE [LARGE SCALE GENOMIC DNA]</scope>
    <source>
        <strain evidence="1 2">JLT2011</strain>
    </source>
</reference>
<dbReference type="Pfam" id="PF13649">
    <property type="entry name" value="Methyltransf_25"/>
    <property type="match status" value="1"/>
</dbReference>
<dbReference type="SUPFAM" id="SSF53335">
    <property type="entry name" value="S-adenosyl-L-methionine-dependent methyltransferases"/>
    <property type="match status" value="1"/>
</dbReference>
<dbReference type="Gene3D" id="3.40.50.150">
    <property type="entry name" value="Vaccinia Virus protein VP39"/>
    <property type="match status" value="1"/>
</dbReference>
<name>A0A1L7I8Z0_9FLAO</name>
<proteinExistence type="predicted"/>